<protein>
    <recommendedName>
        <fullName evidence="4">DUF453-domain-containing protein</fullName>
    </recommendedName>
</protein>
<dbReference type="PANTHER" id="PTHR43709">
    <property type="entry name" value="ACONITATE ISOMERASE-RELATED"/>
    <property type="match status" value="1"/>
</dbReference>
<accession>A0A077RE38</accession>
<dbReference type="AlphaFoldDB" id="A0A077RE38"/>
<evidence type="ECO:0000313" key="3">
    <source>
        <dbReference type="EMBL" id="CDI56624.1"/>
    </source>
</evidence>
<dbReference type="SUPFAM" id="SSF54506">
    <property type="entry name" value="Diaminopimelate epimerase-like"/>
    <property type="match status" value="2"/>
</dbReference>
<proteinExistence type="inferred from homology"/>
<dbReference type="EMBL" id="HG529695">
    <property type="protein sequence ID" value="CDI56624.1"/>
    <property type="molecule type" value="Genomic_DNA"/>
</dbReference>
<dbReference type="PANTHER" id="PTHR43709:SF2">
    <property type="entry name" value="DUF453 DOMAIN PROTEIN (AFU_ORTHOLOGUE AFUA_6G00360)"/>
    <property type="match status" value="1"/>
</dbReference>
<evidence type="ECO:0000256" key="1">
    <source>
        <dbReference type="ARBA" id="ARBA00007673"/>
    </source>
</evidence>
<dbReference type="Pfam" id="PF04303">
    <property type="entry name" value="PrpF"/>
    <property type="match status" value="3"/>
</dbReference>
<organism evidence="3">
    <name type="scientific">Melanopsichium pennsylvanicum 4</name>
    <dbReference type="NCBI Taxonomy" id="1398559"/>
    <lineage>
        <taxon>Eukaryota</taxon>
        <taxon>Fungi</taxon>
        <taxon>Dikarya</taxon>
        <taxon>Basidiomycota</taxon>
        <taxon>Ustilaginomycotina</taxon>
        <taxon>Ustilaginomycetes</taxon>
        <taxon>Ustilaginales</taxon>
        <taxon>Ustilaginaceae</taxon>
        <taxon>Melanopsichium</taxon>
    </lineage>
</organism>
<evidence type="ECO:0008006" key="4">
    <source>
        <dbReference type="Google" id="ProtNLM"/>
    </source>
</evidence>
<keyword evidence="2" id="KW-0413">Isomerase</keyword>
<sequence>MTIPNGFRLPVSFYRGGTSKGLIRSTTVLAPYTRHVRDRLICRAMGSPDPDKRQIDGLGGGISSLSKTAIVGPPNTALSAQLKNLGTSFEDGVDYADVEELARDSETGWDLVYRFGQVPVENGFQVDWTSTCGNLISAVALFGLHQGYVDQSRISQVFENMQGRQPLVGDSFSFPARLLVTCSGQIVRANVPVTLYRNPESASTQATWYPDIEGHTSISGVPGIAPGILIEAPLNSTDLLPTGNQIDTVTLDASTSYPVTIINAGLPTIFIASCSLSSVLDPAEFSSLSPNELDKNTSLMGLLDQVRNASANLTPWLQKTISPSAPKICIVHPTPKGGYQTTGGERVKAKDMDVLIRAISVGNLHRTVPATCLSALAAGRAFPNSTIERAVQEGRMDAKREMRAEVAEAKEIVSIRVGQPAGVSEASVKVRPANHQEKRLGLESVPESIVYYRTARRIMQGFVDVPHSFISL</sequence>
<evidence type="ECO:0000256" key="2">
    <source>
        <dbReference type="ARBA" id="ARBA00023235"/>
    </source>
</evidence>
<dbReference type="GO" id="GO:0016853">
    <property type="term" value="F:isomerase activity"/>
    <property type="evidence" value="ECO:0007669"/>
    <property type="project" value="UniProtKB-KW"/>
</dbReference>
<reference evidence="3" key="1">
    <citation type="journal article" date="2014" name="Genome Biol. Evol.">
        <title>Gene Loss Rather Than Gene Gain Is Associated with a Host Jump from Monocots to Dicots in the Smut Fungus Melanopsichium pennsylvanicum.</title>
        <authorList>
            <person name="Sharma R."/>
            <person name="Mishra B."/>
            <person name="Runge F."/>
            <person name="Thines M."/>
        </authorList>
    </citation>
    <scope>NUCLEOTIDE SEQUENCE</scope>
    <source>
        <strain evidence="3">4</strain>
    </source>
</reference>
<dbReference type="Gene3D" id="3.10.310.10">
    <property type="entry name" value="Diaminopimelate Epimerase, Chain A, domain 1"/>
    <property type="match status" value="2"/>
</dbReference>
<dbReference type="InterPro" id="IPR007400">
    <property type="entry name" value="PrpF-like"/>
</dbReference>
<name>A0A077RE38_9BASI</name>
<comment type="similarity">
    <text evidence="1">Belongs to the PrpF family.</text>
</comment>